<proteinExistence type="predicted"/>
<sequence length="48" mass="5900">MDLVEIREKGDTLQAWATNYIFRAFLIFIQYKFYIKNSNIQIRSKIWL</sequence>
<evidence type="ECO:0000313" key="2">
    <source>
        <dbReference type="EMBL" id="KKN08828.1"/>
    </source>
</evidence>
<keyword evidence="1" id="KW-0472">Membrane</keyword>
<feature type="transmembrane region" description="Helical" evidence="1">
    <location>
        <begin position="20"/>
        <end position="35"/>
    </location>
</feature>
<dbReference type="AlphaFoldDB" id="A0A0F9QUF5"/>
<evidence type="ECO:0000256" key="1">
    <source>
        <dbReference type="SAM" id="Phobius"/>
    </source>
</evidence>
<reference evidence="2" key="1">
    <citation type="journal article" date="2015" name="Nature">
        <title>Complex archaea that bridge the gap between prokaryotes and eukaryotes.</title>
        <authorList>
            <person name="Spang A."/>
            <person name="Saw J.H."/>
            <person name="Jorgensen S.L."/>
            <person name="Zaremba-Niedzwiedzka K."/>
            <person name="Martijn J."/>
            <person name="Lind A.E."/>
            <person name="van Eijk R."/>
            <person name="Schleper C."/>
            <person name="Guy L."/>
            <person name="Ettema T.J."/>
        </authorList>
    </citation>
    <scope>NUCLEOTIDE SEQUENCE</scope>
</reference>
<keyword evidence="1" id="KW-1133">Transmembrane helix</keyword>
<dbReference type="EMBL" id="LAZR01004413">
    <property type="protein sequence ID" value="KKN08828.1"/>
    <property type="molecule type" value="Genomic_DNA"/>
</dbReference>
<accession>A0A0F9QUF5</accession>
<gene>
    <name evidence="2" type="ORF">LCGC14_1052750</name>
</gene>
<keyword evidence="1" id="KW-0812">Transmembrane</keyword>
<comment type="caution">
    <text evidence="2">The sequence shown here is derived from an EMBL/GenBank/DDBJ whole genome shotgun (WGS) entry which is preliminary data.</text>
</comment>
<protein>
    <submittedName>
        <fullName evidence="2">Uncharacterized protein</fullName>
    </submittedName>
</protein>
<name>A0A0F9QUF5_9ZZZZ</name>
<organism evidence="2">
    <name type="scientific">marine sediment metagenome</name>
    <dbReference type="NCBI Taxonomy" id="412755"/>
    <lineage>
        <taxon>unclassified sequences</taxon>
        <taxon>metagenomes</taxon>
        <taxon>ecological metagenomes</taxon>
    </lineage>
</organism>